<dbReference type="RefSeq" id="WP_142894244.1">
    <property type="nucleotide sequence ID" value="NZ_ML660165.1"/>
</dbReference>
<dbReference type="Proteomes" id="UP000315439">
    <property type="component" value="Unassembled WGS sequence"/>
</dbReference>
<name>A0A545UBJ8_9GAMM</name>
<dbReference type="Gene3D" id="1.10.287.110">
    <property type="entry name" value="DnaJ domain"/>
    <property type="match status" value="1"/>
</dbReference>
<comment type="caution">
    <text evidence="3">The sequence shown here is derived from an EMBL/GenBank/DDBJ whole genome shotgun (WGS) entry which is preliminary data.</text>
</comment>
<evidence type="ECO:0000256" key="1">
    <source>
        <dbReference type="ARBA" id="ARBA00023186"/>
    </source>
</evidence>
<dbReference type="InterPro" id="IPR001623">
    <property type="entry name" value="DnaJ_domain"/>
</dbReference>
<dbReference type="OrthoDB" id="581986at2"/>
<evidence type="ECO:0000313" key="3">
    <source>
        <dbReference type="EMBL" id="TQV86839.1"/>
    </source>
</evidence>
<dbReference type="EMBL" id="VIKS01000009">
    <property type="protein sequence ID" value="TQV86839.1"/>
    <property type="molecule type" value="Genomic_DNA"/>
</dbReference>
<proteinExistence type="predicted"/>
<keyword evidence="1" id="KW-0143">Chaperone</keyword>
<dbReference type="SMART" id="SM00271">
    <property type="entry name" value="DnaJ"/>
    <property type="match status" value="1"/>
</dbReference>
<feature type="domain" description="J" evidence="2">
    <location>
        <begin position="130"/>
        <end position="185"/>
    </location>
</feature>
<protein>
    <recommendedName>
        <fullName evidence="2">J domain-containing protein</fullName>
    </recommendedName>
</protein>
<accession>A0A545UBJ8</accession>
<dbReference type="SUPFAM" id="SSF46565">
    <property type="entry name" value="Chaperone J-domain"/>
    <property type="match status" value="1"/>
</dbReference>
<keyword evidence="4" id="KW-1185">Reference proteome</keyword>
<gene>
    <name evidence="3" type="ORF">FLL46_13545</name>
</gene>
<dbReference type="PROSITE" id="PS50076">
    <property type="entry name" value="DNAJ_2"/>
    <property type="match status" value="1"/>
</dbReference>
<sequence>MLKTKLILDYLMANDGVTKEYSLLRFLEKNHPEFFESLGVEPSLYKKHFWLFHHLYHLDVELLKKNVRLIISPLEIRLCEIGEAGAALGEKDALKAFYLDKKNLNLSTEEVINMQKKFWEKFLAIDEKAAAIKTLGLEDCGDLNRDTLKRRFNQLAQKHHPDRGGDSQYFISLRHAYETLKLLVK</sequence>
<evidence type="ECO:0000259" key="2">
    <source>
        <dbReference type="PROSITE" id="PS50076"/>
    </source>
</evidence>
<organism evidence="3 4">
    <name type="scientific">Aliikangiella coralliicola</name>
    <dbReference type="NCBI Taxonomy" id="2592383"/>
    <lineage>
        <taxon>Bacteria</taxon>
        <taxon>Pseudomonadati</taxon>
        <taxon>Pseudomonadota</taxon>
        <taxon>Gammaproteobacteria</taxon>
        <taxon>Oceanospirillales</taxon>
        <taxon>Pleioneaceae</taxon>
        <taxon>Aliikangiella</taxon>
    </lineage>
</organism>
<dbReference type="AlphaFoldDB" id="A0A545UBJ8"/>
<dbReference type="Pfam" id="PF12339">
    <property type="entry name" value="DNAJ_related"/>
    <property type="match status" value="1"/>
</dbReference>
<dbReference type="InterPro" id="IPR036869">
    <property type="entry name" value="J_dom_sf"/>
</dbReference>
<dbReference type="InterPro" id="IPR021059">
    <property type="entry name" value="DnaJ-related_N"/>
</dbReference>
<evidence type="ECO:0000313" key="4">
    <source>
        <dbReference type="Proteomes" id="UP000315439"/>
    </source>
</evidence>
<reference evidence="3 4" key="1">
    <citation type="submission" date="2019-07" db="EMBL/GenBank/DDBJ databases">
        <title>Draft genome for Aliikangiella sp. M105.</title>
        <authorList>
            <person name="Wang G."/>
        </authorList>
    </citation>
    <scope>NUCLEOTIDE SEQUENCE [LARGE SCALE GENOMIC DNA]</scope>
    <source>
        <strain evidence="3 4">M105</strain>
    </source>
</reference>